<comment type="caution">
    <text evidence="2">The sequence shown here is derived from an EMBL/GenBank/DDBJ whole genome shotgun (WGS) entry which is preliminary data.</text>
</comment>
<evidence type="ECO:0000313" key="2">
    <source>
        <dbReference type="EMBL" id="GLS24997.1"/>
    </source>
</evidence>
<dbReference type="Proteomes" id="UP001156870">
    <property type="component" value="Unassembled WGS sequence"/>
</dbReference>
<gene>
    <name evidence="2" type="ORF">GCM10007877_07110</name>
</gene>
<dbReference type="EMBL" id="BSPD01000021">
    <property type="protein sequence ID" value="GLS24997.1"/>
    <property type="molecule type" value="Genomic_DNA"/>
</dbReference>
<dbReference type="RefSeq" id="WP_232592626.1">
    <property type="nucleotide sequence ID" value="NZ_BSPD01000021.1"/>
</dbReference>
<reference evidence="2 3" key="1">
    <citation type="journal article" date="2014" name="Int. J. Syst. Evol. Microbiol.">
        <title>Complete genome sequence of Corynebacterium casei LMG S-19264T (=DSM 44701T), isolated from a smear-ripened cheese.</title>
        <authorList>
            <consortium name="US DOE Joint Genome Institute (JGI-PGF)"/>
            <person name="Walter F."/>
            <person name="Albersmeier A."/>
            <person name="Kalinowski J."/>
            <person name="Ruckert C."/>
        </authorList>
    </citation>
    <scope>NUCLEOTIDE SEQUENCE [LARGE SCALE GENOMIC DNA]</scope>
    <source>
        <strain evidence="2 3">NBRC 110095</strain>
    </source>
</reference>
<keyword evidence="1" id="KW-0812">Transmembrane</keyword>
<name>A0AA37WNF9_9GAMM</name>
<proteinExistence type="predicted"/>
<keyword evidence="1" id="KW-0472">Membrane</keyword>
<sequence>MKFIEKMLSSRLLHPVEGVNNVLNSLYSNDEEKLSRKTLLYRLQQKPSLAQEQINIIEAQHRSFFVSGWRPFVGWICAWNLVYLIFVRDVLTWCSMTFWPDKVLPPAVGSEMGLEIVVALLGLASLRTIEKFSGRAK</sequence>
<protein>
    <submittedName>
        <fullName evidence="2">Uncharacterized protein</fullName>
    </submittedName>
</protein>
<evidence type="ECO:0000313" key="3">
    <source>
        <dbReference type="Proteomes" id="UP001156870"/>
    </source>
</evidence>
<evidence type="ECO:0000256" key="1">
    <source>
        <dbReference type="SAM" id="Phobius"/>
    </source>
</evidence>
<accession>A0AA37WNF9</accession>
<dbReference type="Pfam" id="PF11351">
    <property type="entry name" value="GTA_holin_3TM"/>
    <property type="match status" value="1"/>
</dbReference>
<feature type="transmembrane region" description="Helical" evidence="1">
    <location>
        <begin position="72"/>
        <end position="92"/>
    </location>
</feature>
<keyword evidence="1" id="KW-1133">Transmembrane helix</keyword>
<keyword evidence="3" id="KW-1185">Reference proteome</keyword>
<organism evidence="2 3">
    <name type="scientific">Marinibactrum halimedae</name>
    <dbReference type="NCBI Taxonomy" id="1444977"/>
    <lineage>
        <taxon>Bacteria</taxon>
        <taxon>Pseudomonadati</taxon>
        <taxon>Pseudomonadota</taxon>
        <taxon>Gammaproteobacteria</taxon>
        <taxon>Cellvibrionales</taxon>
        <taxon>Cellvibrionaceae</taxon>
        <taxon>Marinibactrum</taxon>
    </lineage>
</organism>
<feature type="transmembrane region" description="Helical" evidence="1">
    <location>
        <begin position="112"/>
        <end position="129"/>
    </location>
</feature>
<dbReference type="InterPro" id="IPR021497">
    <property type="entry name" value="GTA_holin_3TM"/>
</dbReference>
<dbReference type="AlphaFoldDB" id="A0AA37WNF9"/>